<evidence type="ECO:0000256" key="1">
    <source>
        <dbReference type="SAM" id="Phobius"/>
    </source>
</evidence>
<dbReference type="EMBL" id="KV878253">
    <property type="protein sequence ID" value="OJZ80757.1"/>
    <property type="molecule type" value="Genomic_DNA"/>
</dbReference>
<organism evidence="2 3">
    <name type="scientific">Aspergillus luchuensis (strain CBS 106.47)</name>
    <dbReference type="NCBI Taxonomy" id="1137211"/>
    <lineage>
        <taxon>Eukaryota</taxon>
        <taxon>Fungi</taxon>
        <taxon>Dikarya</taxon>
        <taxon>Ascomycota</taxon>
        <taxon>Pezizomycotina</taxon>
        <taxon>Eurotiomycetes</taxon>
        <taxon>Eurotiomycetidae</taxon>
        <taxon>Eurotiales</taxon>
        <taxon>Aspergillaceae</taxon>
        <taxon>Aspergillus</taxon>
        <taxon>Aspergillus subgen. Circumdati</taxon>
    </lineage>
</organism>
<evidence type="ECO:0000313" key="3">
    <source>
        <dbReference type="Proteomes" id="UP000184063"/>
    </source>
</evidence>
<protein>
    <submittedName>
        <fullName evidence="2">Uncharacterized protein</fullName>
    </submittedName>
</protein>
<sequence length="71" mass="8483">MNRQQWMSENKKRARMWDRRGSLYAFLEEQQMLCCTTVCFTLLYFLPLLNPSYPSIPGIRICQVTDGDNRF</sequence>
<keyword evidence="1" id="KW-1133">Transmembrane helix</keyword>
<name>A0A1M3T1X1_ASPLC</name>
<dbReference type="VEuPathDB" id="FungiDB:ASPFODRAFT_52984"/>
<proteinExistence type="predicted"/>
<accession>A0A1M3T1X1</accession>
<gene>
    <name evidence="2" type="ORF">ASPFODRAFT_52984</name>
</gene>
<feature type="transmembrane region" description="Helical" evidence="1">
    <location>
        <begin position="21"/>
        <end position="46"/>
    </location>
</feature>
<evidence type="ECO:0000313" key="2">
    <source>
        <dbReference type="EMBL" id="OJZ80757.1"/>
    </source>
</evidence>
<dbReference type="Proteomes" id="UP000184063">
    <property type="component" value="Unassembled WGS sequence"/>
</dbReference>
<keyword evidence="1" id="KW-0472">Membrane</keyword>
<dbReference type="AlphaFoldDB" id="A0A1M3T1X1"/>
<reference evidence="3" key="1">
    <citation type="journal article" date="2017" name="Genome Biol.">
        <title>Comparative genomics reveals high biological diversity and specific adaptations in the industrially and medically important fungal genus Aspergillus.</title>
        <authorList>
            <person name="de Vries R.P."/>
            <person name="Riley R."/>
            <person name="Wiebenga A."/>
            <person name="Aguilar-Osorio G."/>
            <person name="Amillis S."/>
            <person name="Uchima C.A."/>
            <person name="Anderluh G."/>
            <person name="Asadollahi M."/>
            <person name="Askin M."/>
            <person name="Barry K."/>
            <person name="Battaglia E."/>
            <person name="Bayram O."/>
            <person name="Benocci T."/>
            <person name="Braus-Stromeyer S.A."/>
            <person name="Caldana C."/>
            <person name="Canovas D."/>
            <person name="Cerqueira G.C."/>
            <person name="Chen F."/>
            <person name="Chen W."/>
            <person name="Choi C."/>
            <person name="Clum A."/>
            <person name="Dos Santos R.A."/>
            <person name="Damasio A.R."/>
            <person name="Diallinas G."/>
            <person name="Emri T."/>
            <person name="Fekete E."/>
            <person name="Flipphi M."/>
            <person name="Freyberg S."/>
            <person name="Gallo A."/>
            <person name="Gournas C."/>
            <person name="Habgood R."/>
            <person name="Hainaut M."/>
            <person name="Harispe M.L."/>
            <person name="Henrissat B."/>
            <person name="Hilden K.S."/>
            <person name="Hope R."/>
            <person name="Hossain A."/>
            <person name="Karabika E."/>
            <person name="Karaffa L."/>
            <person name="Karanyi Z."/>
            <person name="Krasevec N."/>
            <person name="Kuo A."/>
            <person name="Kusch H."/>
            <person name="LaButti K."/>
            <person name="Lagendijk E.L."/>
            <person name="Lapidus A."/>
            <person name="Levasseur A."/>
            <person name="Lindquist E."/>
            <person name="Lipzen A."/>
            <person name="Logrieco A.F."/>
            <person name="MacCabe A."/>
            <person name="Maekelae M.R."/>
            <person name="Malavazi I."/>
            <person name="Melin P."/>
            <person name="Meyer V."/>
            <person name="Mielnichuk N."/>
            <person name="Miskei M."/>
            <person name="Molnar A.P."/>
            <person name="Mule G."/>
            <person name="Ngan C.Y."/>
            <person name="Orejas M."/>
            <person name="Orosz E."/>
            <person name="Ouedraogo J.P."/>
            <person name="Overkamp K.M."/>
            <person name="Park H.-S."/>
            <person name="Perrone G."/>
            <person name="Piumi F."/>
            <person name="Punt P.J."/>
            <person name="Ram A.F."/>
            <person name="Ramon A."/>
            <person name="Rauscher S."/>
            <person name="Record E."/>
            <person name="Riano-Pachon D.M."/>
            <person name="Robert V."/>
            <person name="Roehrig J."/>
            <person name="Ruller R."/>
            <person name="Salamov A."/>
            <person name="Salih N.S."/>
            <person name="Samson R.A."/>
            <person name="Sandor E."/>
            <person name="Sanguinetti M."/>
            <person name="Schuetze T."/>
            <person name="Sepcic K."/>
            <person name="Shelest E."/>
            <person name="Sherlock G."/>
            <person name="Sophianopoulou V."/>
            <person name="Squina F.M."/>
            <person name="Sun H."/>
            <person name="Susca A."/>
            <person name="Todd R.B."/>
            <person name="Tsang A."/>
            <person name="Unkles S.E."/>
            <person name="van de Wiele N."/>
            <person name="van Rossen-Uffink D."/>
            <person name="Oliveira J.V."/>
            <person name="Vesth T.C."/>
            <person name="Visser J."/>
            <person name="Yu J.-H."/>
            <person name="Zhou M."/>
            <person name="Andersen M.R."/>
            <person name="Archer D.B."/>
            <person name="Baker S.E."/>
            <person name="Benoit I."/>
            <person name="Brakhage A.A."/>
            <person name="Braus G.H."/>
            <person name="Fischer R."/>
            <person name="Frisvad J.C."/>
            <person name="Goldman G.H."/>
            <person name="Houbraken J."/>
            <person name="Oakley B."/>
            <person name="Pocsi I."/>
            <person name="Scazzocchio C."/>
            <person name="Seiboth B."/>
            <person name="vanKuyk P.A."/>
            <person name="Wortman J."/>
            <person name="Dyer P.S."/>
            <person name="Grigoriev I.V."/>
        </authorList>
    </citation>
    <scope>NUCLEOTIDE SEQUENCE [LARGE SCALE GENOMIC DNA]</scope>
    <source>
        <strain evidence="3">CBS 106.47</strain>
    </source>
</reference>
<keyword evidence="1" id="KW-0812">Transmembrane</keyword>